<dbReference type="SUPFAM" id="SSF117070">
    <property type="entry name" value="LEA14-like"/>
    <property type="match status" value="1"/>
</dbReference>
<feature type="domain" description="Water stress and hypersensitive response" evidence="3">
    <location>
        <begin position="167"/>
        <end position="286"/>
    </location>
</feature>
<dbReference type="EMBL" id="CP080572">
    <property type="protein sequence ID" value="USH00268.1"/>
    <property type="molecule type" value="Genomic_DNA"/>
</dbReference>
<dbReference type="InterPro" id="IPR004864">
    <property type="entry name" value="LEA_2"/>
</dbReference>
<reference evidence="4 5" key="1">
    <citation type="submission" date="2021-08" db="EMBL/GenBank/DDBJ databases">
        <title>Thermococcus onnuriiensis IOH2.</title>
        <authorList>
            <person name="Park Y.-J."/>
        </authorList>
    </citation>
    <scope>NUCLEOTIDE SEQUENCE [LARGE SCALE GENOMIC DNA]</scope>
    <source>
        <strain evidence="4 5">IOH2</strain>
    </source>
</reference>
<dbReference type="Pfam" id="PF03168">
    <property type="entry name" value="LEA_2"/>
    <property type="match status" value="1"/>
</dbReference>
<dbReference type="GO" id="GO:0009269">
    <property type="term" value="P:response to desiccation"/>
    <property type="evidence" value="ECO:0007669"/>
    <property type="project" value="InterPro"/>
</dbReference>
<evidence type="ECO:0000313" key="4">
    <source>
        <dbReference type="EMBL" id="USH00268.1"/>
    </source>
</evidence>
<dbReference type="KEGG" id="thei:K1720_01980"/>
<feature type="transmembrane region" description="Helical" evidence="2">
    <location>
        <begin position="6"/>
        <end position="30"/>
    </location>
</feature>
<dbReference type="SMART" id="SM00769">
    <property type="entry name" value="WHy"/>
    <property type="match status" value="2"/>
</dbReference>
<dbReference type="InterPro" id="IPR013783">
    <property type="entry name" value="Ig-like_fold"/>
</dbReference>
<dbReference type="PANTHER" id="PTHR31459:SF2">
    <property type="entry name" value="OS03G0843300 PROTEIN"/>
    <property type="match status" value="1"/>
</dbReference>
<dbReference type="AlphaFoldDB" id="A0A9E7SDQ7"/>
<proteinExistence type="inferred from homology"/>
<keyword evidence="2" id="KW-0812">Transmembrane</keyword>
<dbReference type="InterPro" id="IPR045043">
    <property type="entry name" value="Lea14-like"/>
</dbReference>
<name>A0A9E7SDQ7_9EURY</name>
<feature type="domain" description="Water stress and hypersensitive response" evidence="3">
    <location>
        <begin position="33"/>
        <end position="147"/>
    </location>
</feature>
<dbReference type="RefSeq" id="WP_251949555.1">
    <property type="nucleotide sequence ID" value="NZ_CP080572.1"/>
</dbReference>
<comment type="similarity">
    <text evidence="1">Belongs to the LEA type 2 family.</text>
</comment>
<dbReference type="GeneID" id="72777073"/>
<evidence type="ECO:0000313" key="5">
    <source>
        <dbReference type="Proteomes" id="UP001056425"/>
    </source>
</evidence>
<dbReference type="Gene3D" id="2.60.40.10">
    <property type="entry name" value="Immunoglobulins"/>
    <property type="match status" value="2"/>
</dbReference>
<dbReference type="Proteomes" id="UP001056425">
    <property type="component" value="Chromosome"/>
</dbReference>
<accession>A0A9E7SDQ7</accession>
<organism evidence="4 5">
    <name type="scientific">Thermococcus argininiproducens</name>
    <dbReference type="NCBI Taxonomy" id="2866384"/>
    <lineage>
        <taxon>Archaea</taxon>
        <taxon>Methanobacteriati</taxon>
        <taxon>Methanobacteriota</taxon>
        <taxon>Thermococci</taxon>
        <taxon>Thermococcales</taxon>
        <taxon>Thermococcaceae</taxon>
        <taxon>Thermococcus</taxon>
    </lineage>
</organism>
<keyword evidence="5" id="KW-1185">Reference proteome</keyword>
<dbReference type="PANTHER" id="PTHR31459">
    <property type="match status" value="1"/>
</dbReference>
<evidence type="ECO:0000256" key="1">
    <source>
        <dbReference type="ARBA" id="ARBA00005960"/>
    </source>
</evidence>
<evidence type="ECO:0000259" key="3">
    <source>
        <dbReference type="SMART" id="SM00769"/>
    </source>
</evidence>
<keyword evidence="2" id="KW-0472">Membrane</keyword>
<keyword evidence="2" id="KW-1133">Transmembrane helix</keyword>
<protein>
    <submittedName>
        <fullName evidence="4">LEA type 2 family protein</fullName>
    </submittedName>
</protein>
<evidence type="ECO:0000256" key="2">
    <source>
        <dbReference type="SAM" id="Phobius"/>
    </source>
</evidence>
<gene>
    <name evidence="4" type="ORF">K1720_01980</name>
</gene>
<dbReference type="InterPro" id="IPR013990">
    <property type="entry name" value="WHy-dom"/>
</dbReference>
<sequence>MVEVGILGKVLAVISLLIVLWGLYLGYAFLTLTPQISGAWGYVDEKSIELDISVYFGKPLPISGGIEEAELYWAGIKVGTLKDLKIGFFKDSARGVLILNSKEIVEALKQHIKNGEKSEVEIRVRGSIFGLPFLRGSFSQPIETDLLSYISNISIESSGDLIKTPAVEGMPSKWGEISGNTIEILSDVKLYNPNPFPLPLFGIKYTIDANDYSVAQGELLEHVTIPANGRETAKIRTVIDTDILPKVIAEHIKRGERSKLALKLSLNVNVFSREITLDLPTVEKTVETNIVEGLNWALSG</sequence>